<protein>
    <submittedName>
        <fullName evidence="1">Uncharacterized protein</fullName>
    </submittedName>
</protein>
<reference evidence="1 2" key="1">
    <citation type="journal article" date="2020" name="Phytopathology">
        <title>Genome Sequence Resources of Colletotrichum truncatum, C. plurivorum, C. musicola, and C. sojae: Four Species Pathogenic to Soybean (Glycine max).</title>
        <authorList>
            <person name="Rogerio F."/>
            <person name="Boufleur T.R."/>
            <person name="Ciampi-Guillardi M."/>
            <person name="Sukno S.A."/>
            <person name="Thon M.R."/>
            <person name="Massola Junior N.S."/>
            <person name="Baroncelli R."/>
        </authorList>
    </citation>
    <scope>NUCLEOTIDE SEQUENCE [LARGE SCALE GENOMIC DNA]</scope>
    <source>
        <strain evidence="1 2">CMES1059</strain>
    </source>
</reference>
<evidence type="ECO:0000313" key="2">
    <source>
        <dbReference type="Proteomes" id="UP000805649"/>
    </source>
</evidence>
<accession>A0ACC3ZIR2</accession>
<dbReference type="EMBL" id="VUJX02000001">
    <property type="protein sequence ID" value="KAL0943822.1"/>
    <property type="molecule type" value="Genomic_DNA"/>
</dbReference>
<organism evidence="1 2">
    <name type="scientific">Colletotrichum truncatum</name>
    <name type="common">Anthracnose fungus</name>
    <name type="synonym">Colletotrichum capsici</name>
    <dbReference type="NCBI Taxonomy" id="5467"/>
    <lineage>
        <taxon>Eukaryota</taxon>
        <taxon>Fungi</taxon>
        <taxon>Dikarya</taxon>
        <taxon>Ascomycota</taxon>
        <taxon>Pezizomycotina</taxon>
        <taxon>Sordariomycetes</taxon>
        <taxon>Hypocreomycetidae</taxon>
        <taxon>Glomerellales</taxon>
        <taxon>Glomerellaceae</taxon>
        <taxon>Colletotrichum</taxon>
        <taxon>Colletotrichum truncatum species complex</taxon>
    </lineage>
</organism>
<proteinExistence type="predicted"/>
<sequence length="54" mass="6310">MVLGDETFFVIELCETKHNQGVGFDTQSHHLGRLKKLAYEYMLKGILQVWCLRI</sequence>
<keyword evidence="2" id="KW-1185">Reference proteome</keyword>
<name>A0ACC3ZIR2_COLTU</name>
<comment type="caution">
    <text evidence="1">The sequence shown here is derived from an EMBL/GenBank/DDBJ whole genome shotgun (WGS) entry which is preliminary data.</text>
</comment>
<evidence type="ECO:0000313" key="1">
    <source>
        <dbReference type="EMBL" id="KAL0943822.1"/>
    </source>
</evidence>
<gene>
    <name evidence="1" type="ORF">CTRU02_201709</name>
</gene>
<dbReference type="Proteomes" id="UP000805649">
    <property type="component" value="Unassembled WGS sequence"/>
</dbReference>